<name>A0ABP8CAH0_9FLAO</name>
<reference evidence="4" key="1">
    <citation type="journal article" date="2019" name="Int. J. Syst. Evol. Microbiol.">
        <title>The Global Catalogue of Microorganisms (GCM) 10K type strain sequencing project: providing services to taxonomists for standard genome sequencing and annotation.</title>
        <authorList>
            <consortium name="The Broad Institute Genomics Platform"/>
            <consortium name="The Broad Institute Genome Sequencing Center for Infectious Disease"/>
            <person name="Wu L."/>
            <person name="Ma J."/>
        </authorList>
    </citation>
    <scope>NUCLEOTIDE SEQUENCE [LARGE SCALE GENOMIC DNA]</scope>
    <source>
        <strain evidence="4">JCM 17630</strain>
    </source>
</reference>
<sequence length="243" mass="27417">MPIIKVNAIDSTNSYLRRLSVEKNMEDYTTIVAEYQTNGRGQMGTVWESEESKNLTFSVFKDVSAVYIEHPFYISIVTSLSILKALQSFNIPKLSVKWPNDILSANKKICGVLIENVIKQNNLYASIIGVGLNVNQTGFYNLPQASSLKAVTGQVFNLEEVLNSILFYLKSYFLELESGNLSVLKEEYETYLFRKNKPSTFKDAKGVVFSGFIKAISVSGNLQVLLEDNIIKEYDLKDISLLY</sequence>
<dbReference type="CDD" id="cd16442">
    <property type="entry name" value="BPL"/>
    <property type="match status" value="1"/>
</dbReference>
<gene>
    <name evidence="3" type="ORF">GCM10022291_21190</name>
</gene>
<dbReference type="RefSeq" id="WP_344788202.1">
    <property type="nucleotide sequence ID" value="NZ_BAABCA010000004.1"/>
</dbReference>
<dbReference type="PANTHER" id="PTHR12835">
    <property type="entry name" value="BIOTIN PROTEIN LIGASE"/>
    <property type="match status" value="1"/>
</dbReference>
<dbReference type="SUPFAM" id="SSF55681">
    <property type="entry name" value="Class II aaRS and biotin synthetases"/>
    <property type="match status" value="1"/>
</dbReference>
<dbReference type="PROSITE" id="PS51733">
    <property type="entry name" value="BPL_LPL_CATALYTIC"/>
    <property type="match status" value="1"/>
</dbReference>
<accession>A0ABP8CAH0</accession>
<keyword evidence="1 3" id="KW-0436">Ligase</keyword>
<dbReference type="InterPro" id="IPR004408">
    <property type="entry name" value="Biotin_CoA_COase_ligase"/>
</dbReference>
<dbReference type="NCBIfam" id="TIGR00121">
    <property type="entry name" value="birA_ligase"/>
    <property type="match status" value="1"/>
</dbReference>
<dbReference type="InterPro" id="IPR045864">
    <property type="entry name" value="aa-tRNA-synth_II/BPL/LPL"/>
</dbReference>
<proteinExistence type="predicted"/>
<organism evidence="3 4">
    <name type="scientific">Postechiella marina</name>
    <dbReference type="NCBI Taxonomy" id="943941"/>
    <lineage>
        <taxon>Bacteria</taxon>
        <taxon>Pseudomonadati</taxon>
        <taxon>Bacteroidota</taxon>
        <taxon>Flavobacteriia</taxon>
        <taxon>Flavobacteriales</taxon>
        <taxon>Flavobacteriaceae</taxon>
        <taxon>Postechiella</taxon>
    </lineage>
</organism>
<evidence type="ECO:0000256" key="1">
    <source>
        <dbReference type="ARBA" id="ARBA00022598"/>
    </source>
</evidence>
<comment type="caution">
    <text evidence="3">The sequence shown here is derived from an EMBL/GenBank/DDBJ whole genome shotgun (WGS) entry which is preliminary data.</text>
</comment>
<dbReference type="GO" id="GO:0016874">
    <property type="term" value="F:ligase activity"/>
    <property type="evidence" value="ECO:0007669"/>
    <property type="project" value="UniProtKB-KW"/>
</dbReference>
<dbReference type="Proteomes" id="UP001501496">
    <property type="component" value="Unassembled WGS sequence"/>
</dbReference>
<evidence type="ECO:0000259" key="2">
    <source>
        <dbReference type="PROSITE" id="PS51733"/>
    </source>
</evidence>
<dbReference type="Gene3D" id="3.30.930.10">
    <property type="entry name" value="Bira Bifunctional Protein, Domain 2"/>
    <property type="match status" value="1"/>
</dbReference>
<feature type="domain" description="BPL/LPL catalytic" evidence="2">
    <location>
        <begin position="1"/>
        <end position="177"/>
    </location>
</feature>
<dbReference type="Pfam" id="PF03099">
    <property type="entry name" value="BPL_LplA_LipB"/>
    <property type="match status" value="1"/>
</dbReference>
<evidence type="ECO:0000313" key="3">
    <source>
        <dbReference type="EMBL" id="GAA4236561.1"/>
    </source>
</evidence>
<keyword evidence="4" id="KW-1185">Reference proteome</keyword>
<dbReference type="PANTHER" id="PTHR12835:SF5">
    <property type="entry name" value="BIOTIN--PROTEIN LIGASE"/>
    <property type="match status" value="1"/>
</dbReference>
<evidence type="ECO:0000313" key="4">
    <source>
        <dbReference type="Proteomes" id="UP001501496"/>
    </source>
</evidence>
<dbReference type="EMBL" id="BAABCA010000004">
    <property type="protein sequence ID" value="GAA4236561.1"/>
    <property type="molecule type" value="Genomic_DNA"/>
</dbReference>
<protein>
    <submittedName>
        <fullName evidence="3">Biotin--[acetyl-CoA-carboxylase] ligase</fullName>
    </submittedName>
</protein>
<dbReference type="InterPro" id="IPR004143">
    <property type="entry name" value="BPL_LPL_catalytic"/>
</dbReference>